<evidence type="ECO:0000313" key="2">
    <source>
        <dbReference type="EMBL" id="KAL2102312.1"/>
    </source>
</evidence>
<feature type="compositionally biased region" description="Basic and acidic residues" evidence="1">
    <location>
        <begin position="376"/>
        <end position="387"/>
    </location>
</feature>
<comment type="caution">
    <text evidence="2">The sequence shown here is derived from an EMBL/GenBank/DDBJ whole genome shotgun (WGS) entry which is preliminary data.</text>
</comment>
<accession>A0ABD1KT36</accession>
<organism evidence="2 3">
    <name type="scientific">Coilia grayii</name>
    <name type="common">Gray's grenadier anchovy</name>
    <dbReference type="NCBI Taxonomy" id="363190"/>
    <lineage>
        <taxon>Eukaryota</taxon>
        <taxon>Metazoa</taxon>
        <taxon>Chordata</taxon>
        <taxon>Craniata</taxon>
        <taxon>Vertebrata</taxon>
        <taxon>Euteleostomi</taxon>
        <taxon>Actinopterygii</taxon>
        <taxon>Neopterygii</taxon>
        <taxon>Teleostei</taxon>
        <taxon>Clupei</taxon>
        <taxon>Clupeiformes</taxon>
        <taxon>Clupeoidei</taxon>
        <taxon>Engraulidae</taxon>
        <taxon>Coilinae</taxon>
        <taxon>Coilia</taxon>
    </lineage>
</organism>
<reference evidence="2 3" key="1">
    <citation type="submission" date="2024-09" db="EMBL/GenBank/DDBJ databases">
        <title>A chromosome-level genome assembly of Gray's grenadier anchovy, Coilia grayii.</title>
        <authorList>
            <person name="Fu Z."/>
        </authorList>
    </citation>
    <scope>NUCLEOTIDE SEQUENCE [LARGE SCALE GENOMIC DNA]</scope>
    <source>
        <strain evidence="2">G4</strain>
        <tissue evidence="2">Muscle</tissue>
    </source>
</reference>
<dbReference type="Proteomes" id="UP001591681">
    <property type="component" value="Unassembled WGS sequence"/>
</dbReference>
<keyword evidence="3" id="KW-1185">Reference proteome</keyword>
<dbReference type="EMBL" id="JBHFQA010000002">
    <property type="protein sequence ID" value="KAL2102312.1"/>
    <property type="molecule type" value="Genomic_DNA"/>
</dbReference>
<dbReference type="PANTHER" id="PTHR31751">
    <property type="entry name" value="SI:CH211-108C17.2-RELATED-RELATED"/>
    <property type="match status" value="1"/>
</dbReference>
<proteinExistence type="predicted"/>
<evidence type="ECO:0000256" key="1">
    <source>
        <dbReference type="SAM" id="MobiDB-lite"/>
    </source>
</evidence>
<feature type="region of interest" description="Disordered" evidence="1">
    <location>
        <begin position="357"/>
        <end position="388"/>
    </location>
</feature>
<dbReference type="AlphaFoldDB" id="A0ABD1KT36"/>
<gene>
    <name evidence="2" type="ORF">ACEWY4_001480</name>
</gene>
<name>A0ABD1KT36_9TELE</name>
<evidence type="ECO:0000313" key="3">
    <source>
        <dbReference type="Proteomes" id="UP001591681"/>
    </source>
</evidence>
<sequence length="404" mass="47201">MTLFSSCHVPTCGAPIIDKKVSTRGSKIKIEWTCLNYHSRTWTSCHDVRGVPENNLLFSAATLFSGSTYTEIAEWASILNLQILKSTQFYSIQRENLIPVLHFAYKDQQDYLIKRLLREKAEGKCGDARCDSPEAGSSVAMECQGFRRSLNHLIYNEGLPIDLITTDRAPSIRKMMREEFGNIHHEFDPWHELRRRWTSLLHHICGEHVWEQDGRRWACPHPALSPEEQRKKRWLHKDSDAFRGLQAIVEDKRLLKDLNQMTHFKHTGSLEVFHSVMLKYMPKCLHFDYDTMVARTQLAILDNNYNVGREQAMTSEGIPRFSMVFTKHSKDWVAKKIYEPTSQSFRHHLVQHVLQRRENPTPPEIPRVQQPQNIATKEKPPKEDVIQKHQSRFSSLLEHHNFEL</sequence>
<protein>
    <submittedName>
        <fullName evidence="2">Uncharacterized protein</fullName>
    </submittedName>
</protein>
<dbReference type="PANTHER" id="PTHR31751:SF42">
    <property type="entry name" value="PROTEIN CBG10204"/>
    <property type="match status" value="1"/>
</dbReference>